<dbReference type="AlphaFoldDB" id="A0A975GI92"/>
<accession>A0A975GI92</accession>
<keyword evidence="2" id="KW-0472">Membrane</keyword>
<name>A0A975GI92_9BACT</name>
<evidence type="ECO:0000256" key="1">
    <source>
        <dbReference type="ARBA" id="ARBA00007613"/>
    </source>
</evidence>
<comment type="subcellular location">
    <subcellularLocation>
        <location evidence="2">Cell membrane</location>
        <topology evidence="2">Lipid-anchor</topology>
    </subcellularLocation>
</comment>
<feature type="chain" id="PRO_5038172249" evidence="2">
    <location>
        <begin position="25"/>
        <end position="474"/>
    </location>
</feature>
<protein>
    <submittedName>
        <fullName evidence="3">Efflux transporter, RND family</fullName>
    </submittedName>
</protein>
<dbReference type="GO" id="GO:0015562">
    <property type="term" value="F:efflux transmembrane transporter activity"/>
    <property type="evidence" value="ECO:0007669"/>
    <property type="project" value="InterPro"/>
</dbReference>
<keyword evidence="2" id="KW-1134">Transmembrane beta strand</keyword>
<dbReference type="KEGG" id="dli:dnl_46610"/>
<evidence type="ECO:0000313" key="3">
    <source>
        <dbReference type="EMBL" id="QTA82287.1"/>
    </source>
</evidence>
<dbReference type="RefSeq" id="WP_207688232.1">
    <property type="nucleotide sequence ID" value="NZ_CP061799.1"/>
</dbReference>
<keyword evidence="2" id="KW-0449">Lipoprotein</keyword>
<sequence length="474" mass="52503">MMKNYFSIKLMIIIAAVSAFWGCAAVGPDYTKPLSDLPAQWNNLLQKGDANETGDPQSLAQWWKTLNDPVLTDIISQAVAGNQDLKLAMSRIREARAQWGISESDRFPSLDASGSLTSSKSTGSEDRNERYSLGIDAGWEADIFGKVRRSSEAAYADYEAVTENYRDVLITLIAETALNYIDVRTYQKQIEVAEENLKIRMETYQLTNYRFKSGLSSALDMNSAKYNVEENRASITVTQRSLDAAKNRIAVLLGKAPGAVHEKLSQTKNIPVPGLKIAAGIPADILRRRPDIRKAERELAAQTARIGVAEADLYPRLTLSGSIGLEAVSLGDLFTADAVTDSIGPRISWKIFDAGAIRRNIEIQNVRQEQALIKYESAILSALEEVENALYSYAKEQSRRKSLLNASKAAQQAVNLSLNQYNSGLKDFQTVLESQRALLSFKDQLARSEANIITYLIKLYKALGGGWNLITFNR</sequence>
<dbReference type="PANTHER" id="PTHR30203:SF31">
    <property type="entry name" value="RND EFFLUX SYSTEM, OUTER MEMBRANE LIPOPROTEIN, NODT"/>
    <property type="match status" value="1"/>
</dbReference>
<keyword evidence="4" id="KW-1185">Reference proteome</keyword>
<comment type="similarity">
    <text evidence="1 2">Belongs to the outer membrane factor (OMF) (TC 1.B.17) family.</text>
</comment>
<dbReference type="Gene3D" id="2.20.200.10">
    <property type="entry name" value="Outer membrane efflux proteins (OEP)"/>
    <property type="match status" value="1"/>
</dbReference>
<feature type="signal peptide" evidence="2">
    <location>
        <begin position="1"/>
        <end position="24"/>
    </location>
</feature>
<dbReference type="NCBIfam" id="TIGR01845">
    <property type="entry name" value="outer_NodT"/>
    <property type="match status" value="1"/>
</dbReference>
<dbReference type="GO" id="GO:0005886">
    <property type="term" value="C:plasma membrane"/>
    <property type="evidence" value="ECO:0007669"/>
    <property type="project" value="UniProtKB-SubCell"/>
</dbReference>
<dbReference type="Pfam" id="PF02321">
    <property type="entry name" value="OEP"/>
    <property type="match status" value="2"/>
</dbReference>
<dbReference type="InterPro" id="IPR003423">
    <property type="entry name" value="OMP_efflux"/>
</dbReference>
<evidence type="ECO:0000256" key="2">
    <source>
        <dbReference type="RuleBase" id="RU362097"/>
    </source>
</evidence>
<evidence type="ECO:0000313" key="4">
    <source>
        <dbReference type="Proteomes" id="UP000663720"/>
    </source>
</evidence>
<dbReference type="Gene3D" id="1.20.1600.10">
    <property type="entry name" value="Outer membrane efflux proteins (OEP)"/>
    <property type="match status" value="1"/>
</dbReference>
<dbReference type="PANTHER" id="PTHR30203">
    <property type="entry name" value="OUTER MEMBRANE CATION EFFLUX PROTEIN"/>
    <property type="match status" value="1"/>
</dbReference>
<organism evidence="3 4">
    <name type="scientific">Desulfonema limicola</name>
    <dbReference type="NCBI Taxonomy" id="45656"/>
    <lineage>
        <taxon>Bacteria</taxon>
        <taxon>Pseudomonadati</taxon>
        <taxon>Thermodesulfobacteriota</taxon>
        <taxon>Desulfobacteria</taxon>
        <taxon>Desulfobacterales</taxon>
        <taxon>Desulfococcaceae</taxon>
        <taxon>Desulfonema</taxon>
    </lineage>
</organism>
<dbReference type="EMBL" id="CP061799">
    <property type="protein sequence ID" value="QTA82287.1"/>
    <property type="molecule type" value="Genomic_DNA"/>
</dbReference>
<keyword evidence="2" id="KW-0564">Palmitate</keyword>
<proteinExistence type="inferred from homology"/>
<gene>
    <name evidence="3" type="ORF">dnl_46610</name>
</gene>
<keyword evidence="2" id="KW-0812">Transmembrane</keyword>
<dbReference type="SUPFAM" id="SSF56954">
    <property type="entry name" value="Outer membrane efflux proteins (OEP)"/>
    <property type="match status" value="1"/>
</dbReference>
<dbReference type="InterPro" id="IPR010131">
    <property type="entry name" value="MdtP/NodT-like"/>
</dbReference>
<dbReference type="Proteomes" id="UP000663720">
    <property type="component" value="Chromosome"/>
</dbReference>
<keyword evidence="2" id="KW-0732">Signal</keyword>
<reference evidence="3" key="1">
    <citation type="journal article" date="2021" name="Microb. Physiol.">
        <title>Proteogenomic Insights into the Physiology of Marine, Sulfate-Reducing, Filamentous Desulfonema limicola and Desulfonema magnum.</title>
        <authorList>
            <person name="Schnaars V."/>
            <person name="Wohlbrand L."/>
            <person name="Scheve S."/>
            <person name="Hinrichs C."/>
            <person name="Reinhardt R."/>
            <person name="Rabus R."/>
        </authorList>
    </citation>
    <scope>NUCLEOTIDE SEQUENCE</scope>
    <source>
        <strain evidence="3">5ac10</strain>
    </source>
</reference>